<keyword evidence="4" id="KW-1185">Reference proteome</keyword>
<dbReference type="PANTHER" id="PTHR38593:SF1">
    <property type="entry name" value="BLR2558 PROTEIN"/>
    <property type="match status" value="1"/>
</dbReference>
<sequence>MTKHDRWMLFTVLLPLAACATAPKPAPAPPPPALTETDATFIEKAARSNDFIIATAKLAATQARNPHVKDFAARLVSDHTASQDRLKAIADRHGTTLPDDLNTDEEHVLHSLKAEKGRAFDRDFTALQIAGHNDAAPLFQAEAASGSDPALKTYATDMQAAIQSHLDMARTLGQHGHHRRPHH</sequence>
<evidence type="ECO:0000313" key="4">
    <source>
        <dbReference type="Proteomes" id="UP000577891"/>
    </source>
</evidence>
<dbReference type="InterPro" id="IPR025419">
    <property type="entry name" value="DUF4142"/>
</dbReference>
<comment type="caution">
    <text evidence="3">The sequence shown here is derived from an EMBL/GenBank/DDBJ whole genome shotgun (WGS) entry which is preliminary data.</text>
</comment>
<evidence type="ECO:0000256" key="1">
    <source>
        <dbReference type="SAM" id="SignalP"/>
    </source>
</evidence>
<dbReference type="Proteomes" id="UP000577891">
    <property type="component" value="Unassembled WGS sequence"/>
</dbReference>
<proteinExistence type="predicted"/>
<reference evidence="3 4" key="1">
    <citation type="submission" date="2020-04" db="EMBL/GenBank/DDBJ databases">
        <title>Description of novel Gluconacetobacter.</title>
        <authorList>
            <person name="Sombolestani A."/>
        </authorList>
    </citation>
    <scope>NUCLEOTIDE SEQUENCE [LARGE SCALE GENOMIC DNA]</scope>
    <source>
        <strain evidence="3 4">LMG 27724</strain>
    </source>
</reference>
<dbReference type="PANTHER" id="PTHR38593">
    <property type="entry name" value="BLR2558 PROTEIN"/>
    <property type="match status" value="1"/>
</dbReference>
<evidence type="ECO:0000313" key="3">
    <source>
        <dbReference type="EMBL" id="MBB2170524.1"/>
    </source>
</evidence>
<dbReference type="Pfam" id="PF13628">
    <property type="entry name" value="DUF4142"/>
    <property type="match status" value="1"/>
</dbReference>
<dbReference type="AlphaFoldDB" id="A0A7W4IWW0"/>
<dbReference type="InterPro" id="IPR012347">
    <property type="entry name" value="Ferritin-like"/>
</dbReference>
<evidence type="ECO:0000259" key="2">
    <source>
        <dbReference type="Pfam" id="PF13628"/>
    </source>
</evidence>
<dbReference type="Gene3D" id="1.20.1260.10">
    <property type="match status" value="1"/>
</dbReference>
<feature type="signal peptide" evidence="1">
    <location>
        <begin position="1"/>
        <end position="28"/>
    </location>
</feature>
<name>A0A7W4IWW0_9PROT</name>
<dbReference type="RefSeq" id="WP_182977224.1">
    <property type="nucleotide sequence ID" value="NZ_BAABGB010000014.1"/>
</dbReference>
<feature type="chain" id="PRO_5030776589" evidence="1">
    <location>
        <begin position="29"/>
        <end position="183"/>
    </location>
</feature>
<protein>
    <submittedName>
        <fullName evidence="3">DUF4142 domain-containing protein</fullName>
    </submittedName>
</protein>
<gene>
    <name evidence="3" type="ORF">HLH35_00080</name>
</gene>
<dbReference type="EMBL" id="JABEQE010000001">
    <property type="protein sequence ID" value="MBB2170524.1"/>
    <property type="molecule type" value="Genomic_DNA"/>
</dbReference>
<organism evidence="3 4">
    <name type="scientific">Gluconacetobacter asukensis</name>
    <dbReference type="NCBI Taxonomy" id="1017181"/>
    <lineage>
        <taxon>Bacteria</taxon>
        <taxon>Pseudomonadati</taxon>
        <taxon>Pseudomonadota</taxon>
        <taxon>Alphaproteobacteria</taxon>
        <taxon>Acetobacterales</taxon>
        <taxon>Acetobacteraceae</taxon>
        <taxon>Gluconacetobacter</taxon>
    </lineage>
</organism>
<keyword evidence="1" id="KW-0732">Signal</keyword>
<accession>A0A7W4IWW0</accession>
<feature type="domain" description="DUF4142" evidence="2">
    <location>
        <begin position="37"/>
        <end position="172"/>
    </location>
</feature>